<evidence type="ECO:0000256" key="5">
    <source>
        <dbReference type="ARBA" id="ARBA00022840"/>
    </source>
</evidence>
<dbReference type="InterPro" id="IPR008271">
    <property type="entry name" value="Ser/Thr_kinase_AS"/>
</dbReference>
<dbReference type="GO" id="GO:0004713">
    <property type="term" value="F:protein tyrosine kinase activity"/>
    <property type="evidence" value="ECO:0007669"/>
    <property type="project" value="TreeGrafter"/>
</dbReference>
<protein>
    <recommendedName>
        <fullName evidence="8">Protein kinase domain-containing protein</fullName>
    </recommendedName>
</protein>
<evidence type="ECO:0000313" key="9">
    <source>
        <dbReference type="EMBL" id="KAK2815641.1"/>
    </source>
</evidence>
<proteinExistence type="inferred from homology"/>
<evidence type="ECO:0000256" key="4">
    <source>
        <dbReference type="ARBA" id="ARBA00022777"/>
    </source>
</evidence>
<evidence type="ECO:0000313" key="10">
    <source>
        <dbReference type="Proteomes" id="UP001187415"/>
    </source>
</evidence>
<evidence type="ECO:0000256" key="2">
    <source>
        <dbReference type="ARBA" id="ARBA00022679"/>
    </source>
</evidence>
<dbReference type="InterPro" id="IPR000719">
    <property type="entry name" value="Prot_kinase_dom"/>
</dbReference>
<dbReference type="Gene3D" id="1.10.510.10">
    <property type="entry name" value="Transferase(Phosphotransferase) domain 1"/>
    <property type="match status" value="1"/>
</dbReference>
<evidence type="ECO:0000256" key="3">
    <source>
        <dbReference type="ARBA" id="ARBA00022741"/>
    </source>
</evidence>
<dbReference type="PROSITE" id="PS00108">
    <property type="entry name" value="PROTEIN_KINASE_ST"/>
    <property type="match status" value="1"/>
</dbReference>
<reference evidence="9" key="1">
    <citation type="submission" date="2023-07" db="EMBL/GenBank/DDBJ databases">
        <title>Chromosome-level Genome Assembly of Striped Snakehead (Channa striata).</title>
        <authorList>
            <person name="Liu H."/>
        </authorList>
    </citation>
    <scope>NUCLEOTIDE SEQUENCE</scope>
    <source>
        <strain evidence="9">Gz</strain>
        <tissue evidence="9">Muscle</tissue>
    </source>
</reference>
<sequence>MKSKNASDNVLIQTGTLLGLQYKVQAFLGEGSFGKVAKCVDTVTNEELAIKITKDNPFFNKQALKEAGTIEILKRLQILDHDMCHLVRWDGSFLHQSFICLRFELLDLSLFHYMQQRNFQPLIMAEIRPLLRQLTTSLLHLDSLGIIHADLKPENIMIVDCGQQPLQVKIIDFGLACHSSDAALGTCVQTLCFRAPEVMLGLVYAQPIDMWSLGLVAAELALGRPAFPAANDHEQTPDEFPPRYEYKFKDTRGFRSLNDLERKLYYRNKADRNEVQQLVDLLQKMLEVDQNERILPVKALEHPFFSVQQEIICV</sequence>
<feature type="domain" description="Protein kinase" evidence="8">
    <location>
        <begin position="22"/>
        <end position="305"/>
    </location>
</feature>
<organism evidence="9 10">
    <name type="scientific">Channa striata</name>
    <name type="common">Snakehead murrel</name>
    <name type="synonym">Ophicephalus striatus</name>
    <dbReference type="NCBI Taxonomy" id="64152"/>
    <lineage>
        <taxon>Eukaryota</taxon>
        <taxon>Metazoa</taxon>
        <taxon>Chordata</taxon>
        <taxon>Craniata</taxon>
        <taxon>Vertebrata</taxon>
        <taxon>Euteleostomi</taxon>
        <taxon>Actinopterygii</taxon>
        <taxon>Neopterygii</taxon>
        <taxon>Teleostei</taxon>
        <taxon>Neoteleostei</taxon>
        <taxon>Acanthomorphata</taxon>
        <taxon>Anabantaria</taxon>
        <taxon>Anabantiformes</taxon>
        <taxon>Channoidei</taxon>
        <taxon>Channidae</taxon>
        <taxon>Channa</taxon>
    </lineage>
</organism>
<feature type="binding site" evidence="6">
    <location>
        <position position="51"/>
    </location>
    <ligand>
        <name>ATP</name>
        <dbReference type="ChEBI" id="CHEBI:30616"/>
    </ligand>
</feature>
<evidence type="ECO:0000259" key="8">
    <source>
        <dbReference type="PROSITE" id="PS50011"/>
    </source>
</evidence>
<comment type="similarity">
    <text evidence="7">Belongs to the protein kinase superfamily.</text>
</comment>
<dbReference type="SMART" id="SM00220">
    <property type="entry name" value="S_TKc"/>
    <property type="match status" value="1"/>
</dbReference>
<dbReference type="GO" id="GO:0005524">
    <property type="term" value="F:ATP binding"/>
    <property type="evidence" value="ECO:0007669"/>
    <property type="project" value="UniProtKB-UniRule"/>
</dbReference>
<dbReference type="PROSITE" id="PS50011">
    <property type="entry name" value="PROTEIN_KINASE_DOM"/>
    <property type="match status" value="1"/>
</dbReference>
<keyword evidence="4" id="KW-0418">Kinase</keyword>
<gene>
    <name evidence="9" type="ORF">Q5P01_026108</name>
</gene>
<dbReference type="SUPFAM" id="SSF56112">
    <property type="entry name" value="Protein kinase-like (PK-like)"/>
    <property type="match status" value="1"/>
</dbReference>
<dbReference type="EMBL" id="JAUPFM010000022">
    <property type="protein sequence ID" value="KAK2815641.1"/>
    <property type="molecule type" value="Genomic_DNA"/>
</dbReference>
<dbReference type="InterPro" id="IPR050494">
    <property type="entry name" value="Ser_Thr_dual-spec_kinase"/>
</dbReference>
<dbReference type="GO" id="GO:0005634">
    <property type="term" value="C:nucleus"/>
    <property type="evidence" value="ECO:0007669"/>
    <property type="project" value="TreeGrafter"/>
</dbReference>
<accession>A0AA88LFU9</accession>
<evidence type="ECO:0000256" key="7">
    <source>
        <dbReference type="RuleBase" id="RU000304"/>
    </source>
</evidence>
<name>A0AA88LFU9_CHASR</name>
<dbReference type="PROSITE" id="PS00107">
    <property type="entry name" value="PROTEIN_KINASE_ATP"/>
    <property type="match status" value="1"/>
</dbReference>
<dbReference type="AlphaFoldDB" id="A0AA88LFU9"/>
<dbReference type="Pfam" id="PF00069">
    <property type="entry name" value="Pkinase"/>
    <property type="match status" value="1"/>
</dbReference>
<keyword evidence="1 7" id="KW-0723">Serine/threonine-protein kinase</keyword>
<evidence type="ECO:0000256" key="1">
    <source>
        <dbReference type="ARBA" id="ARBA00022527"/>
    </source>
</evidence>
<evidence type="ECO:0000256" key="6">
    <source>
        <dbReference type="PROSITE-ProRule" id="PRU10141"/>
    </source>
</evidence>
<keyword evidence="3 6" id="KW-0547">Nucleotide-binding</keyword>
<dbReference type="PANTHER" id="PTHR24058:SF17">
    <property type="entry name" value="HOMEODOMAIN INTERACTING PROTEIN KINASE, ISOFORM D"/>
    <property type="match status" value="1"/>
</dbReference>
<keyword evidence="2" id="KW-0808">Transferase</keyword>
<dbReference type="InterPro" id="IPR017441">
    <property type="entry name" value="Protein_kinase_ATP_BS"/>
</dbReference>
<dbReference type="GO" id="GO:0005737">
    <property type="term" value="C:cytoplasm"/>
    <property type="evidence" value="ECO:0007669"/>
    <property type="project" value="TreeGrafter"/>
</dbReference>
<keyword evidence="5 6" id="KW-0067">ATP-binding</keyword>
<dbReference type="Gene3D" id="3.30.200.20">
    <property type="entry name" value="Phosphorylase Kinase, domain 1"/>
    <property type="match status" value="1"/>
</dbReference>
<dbReference type="Proteomes" id="UP001187415">
    <property type="component" value="Unassembled WGS sequence"/>
</dbReference>
<dbReference type="InterPro" id="IPR011009">
    <property type="entry name" value="Kinase-like_dom_sf"/>
</dbReference>
<dbReference type="GO" id="GO:0004674">
    <property type="term" value="F:protein serine/threonine kinase activity"/>
    <property type="evidence" value="ECO:0007669"/>
    <property type="project" value="UniProtKB-KW"/>
</dbReference>
<keyword evidence="10" id="KW-1185">Reference proteome</keyword>
<comment type="caution">
    <text evidence="9">The sequence shown here is derived from an EMBL/GenBank/DDBJ whole genome shotgun (WGS) entry which is preliminary data.</text>
</comment>
<dbReference type="PANTHER" id="PTHR24058">
    <property type="entry name" value="DUAL SPECIFICITY PROTEIN KINASE"/>
    <property type="match status" value="1"/>
</dbReference>